<gene>
    <name evidence="2" type="ORF">Val02_01040</name>
</gene>
<protein>
    <submittedName>
        <fullName evidence="2">Type IV secretion protein Rhs</fullName>
    </submittedName>
</protein>
<dbReference type="RefSeq" id="WP_203896818.1">
    <property type="nucleotide sequence ID" value="NZ_BOPF01000001.1"/>
</dbReference>
<dbReference type="SUPFAM" id="SSF69255">
    <property type="entry name" value="gp5 N-terminal domain-like"/>
    <property type="match status" value="1"/>
</dbReference>
<dbReference type="InterPro" id="IPR037026">
    <property type="entry name" value="Vgr_OB-fold_dom_sf"/>
</dbReference>
<comment type="caution">
    <text evidence="2">The sequence shown here is derived from an EMBL/GenBank/DDBJ whole genome shotgun (WGS) entry which is preliminary data.</text>
</comment>
<dbReference type="Pfam" id="PF05954">
    <property type="entry name" value="Phage_GPD"/>
    <property type="match status" value="1"/>
</dbReference>
<dbReference type="Proteomes" id="UP000619260">
    <property type="component" value="Unassembled WGS sequence"/>
</dbReference>
<name>A0A8J3YFB7_9ACTN</name>
<dbReference type="Gene3D" id="2.30.110.50">
    <property type="match status" value="1"/>
</dbReference>
<sequence>MADQRRLDGAIISVDGKPLAAELYGQLTLVRVEESVLLPDYFALRFDDPHFDVFDKGTFNLGQRIEIAFRAEADPVVVTVGEVTAVEVSPGPSGRHELHVSGMDVTHRLARQRKSRSYQGVTDSDIASRIAGEYGLSVEVDSSGEVHEYVLQRGETDYAFLRRRAARIGFHFWIADKTFYFKKSPRAAGSPPKLKWGGNLKRFSVRFSAGERADEVQIDGWDSLGKKAVTGRASNAEPGTDAPAAKELSSAAKRAFGAVKRNAGQFPVTDQAEADALAEAFLTRAAGEEVVLRGETAGDPMLGAGAKVSLEQVGSRLSGKYTVTTVEHLYAAGKPYVTKFVCGGREPSGLADLVGGGHAEKRGWQGLVVGIVTNNDDPEKLGRVKVTFPTLSKEDESTWARVVTPGGGPKRGMQWLPEVDDEVLIGFELDDETRPLVLGGLWNRTDQPPQPDAPKNGVVQQRILASRKDSRLAIIDDPTQAIDLLLGGTKVKLHLAVAESNLTGDKKLVIDATDIEVNASNSLKLNGNTVDITAKSAMTLSGKPIKLN</sequence>
<dbReference type="InterPro" id="IPR006531">
    <property type="entry name" value="Gp5/Vgr_OB"/>
</dbReference>
<dbReference type="Gene3D" id="3.55.50.10">
    <property type="entry name" value="Baseplate protein-like domains"/>
    <property type="match status" value="1"/>
</dbReference>
<proteinExistence type="predicted"/>
<evidence type="ECO:0000313" key="2">
    <source>
        <dbReference type="EMBL" id="GIJ43218.1"/>
    </source>
</evidence>
<dbReference type="Gene3D" id="4.10.220.110">
    <property type="match status" value="1"/>
</dbReference>
<dbReference type="InterPro" id="IPR047702">
    <property type="entry name" value="VgrG-rel"/>
</dbReference>
<organism evidence="2 3">
    <name type="scientific">Virgisporangium aliadipatigenens</name>
    <dbReference type="NCBI Taxonomy" id="741659"/>
    <lineage>
        <taxon>Bacteria</taxon>
        <taxon>Bacillati</taxon>
        <taxon>Actinomycetota</taxon>
        <taxon>Actinomycetes</taxon>
        <taxon>Micromonosporales</taxon>
        <taxon>Micromonosporaceae</taxon>
        <taxon>Virgisporangium</taxon>
    </lineage>
</organism>
<accession>A0A8J3YFB7</accession>
<reference evidence="2" key="1">
    <citation type="submission" date="2021-01" db="EMBL/GenBank/DDBJ databases">
        <title>Whole genome shotgun sequence of Virgisporangium aliadipatigenens NBRC 105644.</title>
        <authorList>
            <person name="Komaki H."/>
            <person name="Tamura T."/>
        </authorList>
    </citation>
    <scope>NUCLEOTIDE SEQUENCE</scope>
    <source>
        <strain evidence="2">NBRC 105644</strain>
    </source>
</reference>
<dbReference type="SUPFAM" id="SSF69279">
    <property type="entry name" value="Phage tail proteins"/>
    <property type="match status" value="1"/>
</dbReference>
<dbReference type="EMBL" id="BOPF01000001">
    <property type="protein sequence ID" value="GIJ43218.1"/>
    <property type="molecule type" value="Genomic_DNA"/>
</dbReference>
<dbReference type="AlphaFoldDB" id="A0A8J3YFB7"/>
<evidence type="ECO:0000259" key="1">
    <source>
        <dbReference type="Pfam" id="PF04717"/>
    </source>
</evidence>
<dbReference type="Pfam" id="PF04717">
    <property type="entry name" value="Phage_base_V"/>
    <property type="match status" value="1"/>
</dbReference>
<feature type="domain" description="Gp5/Type VI secretion system Vgr protein OB-fold" evidence="1">
    <location>
        <begin position="369"/>
        <end position="442"/>
    </location>
</feature>
<keyword evidence="3" id="KW-1185">Reference proteome</keyword>
<dbReference type="Gene3D" id="2.40.50.230">
    <property type="entry name" value="Gp5 N-terminal domain"/>
    <property type="match status" value="1"/>
</dbReference>
<evidence type="ECO:0000313" key="3">
    <source>
        <dbReference type="Proteomes" id="UP000619260"/>
    </source>
</evidence>
<dbReference type="NCBIfam" id="NF033848">
    <property type="entry name" value="VgrG_rel"/>
    <property type="match status" value="1"/>
</dbReference>